<dbReference type="AlphaFoldDB" id="A0A0B5F411"/>
<name>A0A0B5F411_STRA4</name>
<evidence type="ECO:0000313" key="2">
    <source>
        <dbReference type="Proteomes" id="UP000031523"/>
    </source>
</evidence>
<organism evidence="1 2">
    <name type="scientific">Streptomyces albus (strain ATCC 21838 / DSM 41398 / FERM P-419 / JCM 4703 / NBRC 107858)</name>
    <dbReference type="NCBI Taxonomy" id="1081613"/>
    <lineage>
        <taxon>Bacteria</taxon>
        <taxon>Bacillati</taxon>
        <taxon>Actinomycetota</taxon>
        <taxon>Actinomycetes</taxon>
        <taxon>Kitasatosporales</taxon>
        <taxon>Streptomycetaceae</taxon>
        <taxon>Streptomyces</taxon>
    </lineage>
</organism>
<evidence type="ECO:0000313" key="1">
    <source>
        <dbReference type="EMBL" id="AJE85047.1"/>
    </source>
</evidence>
<dbReference type="Proteomes" id="UP000031523">
    <property type="component" value="Chromosome"/>
</dbReference>
<proteinExistence type="predicted"/>
<accession>A0A0B5F411</accession>
<gene>
    <name evidence="1" type="ORF">SLNWT_4671</name>
</gene>
<keyword evidence="2" id="KW-1185">Reference proteome</keyword>
<dbReference type="EMBL" id="CP010519">
    <property type="protein sequence ID" value="AJE85047.1"/>
    <property type="molecule type" value="Genomic_DNA"/>
</dbReference>
<dbReference type="KEGG" id="sals:SLNWT_4671"/>
<sequence length="52" mass="5710">MESGAPELEDEQLRAALDQLSGADLMVEPGEYLHGKEDYQAWADQLSSSEAK</sequence>
<protein>
    <submittedName>
        <fullName evidence="1">Uncharacterized protein</fullName>
    </submittedName>
</protein>
<reference evidence="1 2" key="1">
    <citation type="submission" date="2015-01" db="EMBL/GenBank/DDBJ databases">
        <title>Enhanced salinomycin production by adjusting the supply of polyketide extender units in Streptomyce albus DSM 41398.</title>
        <authorList>
            <person name="Lu C."/>
        </authorList>
    </citation>
    <scope>NUCLEOTIDE SEQUENCE [LARGE SCALE GENOMIC DNA]</scope>
    <source>
        <strain evidence="2">ATCC 21838 / DSM 41398 / FERM P-419 / JCM 4703 / NBRC 107858</strain>
    </source>
</reference>